<dbReference type="AlphaFoldDB" id="A0A6L8VEA4"/>
<accession>A0A6L8VEA4</accession>
<keyword evidence="1" id="KW-0805">Transcription regulation</keyword>
<dbReference type="OrthoDB" id="8256382at2"/>
<dbReference type="PANTHER" id="PTHR42756">
    <property type="entry name" value="TRANSCRIPTIONAL REGULATOR, MARR"/>
    <property type="match status" value="1"/>
</dbReference>
<dbReference type="GO" id="GO:0003677">
    <property type="term" value="F:DNA binding"/>
    <property type="evidence" value="ECO:0007669"/>
    <property type="project" value="UniProtKB-KW"/>
</dbReference>
<dbReference type="Gene3D" id="1.10.10.10">
    <property type="entry name" value="Winged helix-like DNA-binding domain superfamily/Winged helix DNA-binding domain"/>
    <property type="match status" value="1"/>
</dbReference>
<organism evidence="5 6">
    <name type="scientific">Frigidibacter albus</name>
    <dbReference type="NCBI Taxonomy" id="1465486"/>
    <lineage>
        <taxon>Bacteria</taxon>
        <taxon>Pseudomonadati</taxon>
        <taxon>Pseudomonadota</taxon>
        <taxon>Alphaproteobacteria</taxon>
        <taxon>Rhodobacterales</taxon>
        <taxon>Paracoccaceae</taxon>
        <taxon>Frigidibacter</taxon>
    </lineage>
</organism>
<evidence type="ECO:0000256" key="3">
    <source>
        <dbReference type="ARBA" id="ARBA00023163"/>
    </source>
</evidence>
<dbReference type="InterPro" id="IPR023187">
    <property type="entry name" value="Tscrpt_reg_MarR-type_CS"/>
</dbReference>
<keyword evidence="3" id="KW-0804">Transcription</keyword>
<name>A0A6L8VEA4_9RHOB</name>
<evidence type="ECO:0000256" key="2">
    <source>
        <dbReference type="ARBA" id="ARBA00023125"/>
    </source>
</evidence>
<dbReference type="EMBL" id="WWNR01000001">
    <property type="protein sequence ID" value="MZQ87570.1"/>
    <property type="molecule type" value="Genomic_DNA"/>
</dbReference>
<dbReference type="InterPro" id="IPR036390">
    <property type="entry name" value="WH_DNA-bd_sf"/>
</dbReference>
<feature type="domain" description="HTH marR-type" evidence="4">
    <location>
        <begin position="9"/>
        <end position="139"/>
    </location>
</feature>
<dbReference type="SMART" id="SM00347">
    <property type="entry name" value="HTH_MARR"/>
    <property type="match status" value="1"/>
</dbReference>
<dbReference type="PROSITE" id="PS50995">
    <property type="entry name" value="HTH_MARR_2"/>
    <property type="match status" value="1"/>
</dbReference>
<dbReference type="RefSeq" id="WP_161342317.1">
    <property type="nucleotide sequence ID" value="NZ_BMGW01000001.1"/>
</dbReference>
<dbReference type="PANTHER" id="PTHR42756:SF1">
    <property type="entry name" value="TRANSCRIPTIONAL REPRESSOR OF EMRAB OPERON"/>
    <property type="match status" value="1"/>
</dbReference>
<dbReference type="PRINTS" id="PR00598">
    <property type="entry name" value="HTHMARR"/>
</dbReference>
<reference evidence="5 6" key="1">
    <citation type="submission" date="2020-01" db="EMBL/GenBank/DDBJ databases">
        <title>Frigidibacter albus SP32T (=CGMCC 1.13995T).</title>
        <authorList>
            <person name="Liao X."/>
        </authorList>
    </citation>
    <scope>NUCLEOTIDE SEQUENCE [LARGE SCALE GENOMIC DNA]</scope>
    <source>
        <strain evidence="5 6">SP32</strain>
    </source>
</reference>
<evidence type="ECO:0000313" key="5">
    <source>
        <dbReference type="EMBL" id="MZQ87570.1"/>
    </source>
</evidence>
<evidence type="ECO:0000259" key="4">
    <source>
        <dbReference type="PROSITE" id="PS50995"/>
    </source>
</evidence>
<keyword evidence="6" id="KW-1185">Reference proteome</keyword>
<dbReference type="InterPro" id="IPR000835">
    <property type="entry name" value="HTH_MarR-typ"/>
</dbReference>
<protein>
    <submittedName>
        <fullName evidence="5">MarR family transcriptional regulator</fullName>
    </submittedName>
</protein>
<dbReference type="Pfam" id="PF01047">
    <property type="entry name" value="MarR"/>
    <property type="match status" value="1"/>
</dbReference>
<evidence type="ECO:0000313" key="6">
    <source>
        <dbReference type="Proteomes" id="UP000477083"/>
    </source>
</evidence>
<keyword evidence="2" id="KW-0238">DNA-binding</keyword>
<dbReference type="Proteomes" id="UP000477083">
    <property type="component" value="Unassembled WGS sequence"/>
</dbReference>
<sequence>MTDPTDDQVASLAAALDVFSRRFKLKDAGAGRPLAEIDKHILHYVEAHPGCGPTDVARNFGVAMTTISSATDRLAKRGFLERLRPSEDRRAVALRLTGDGTSYTAAQKQAYLIMFRAMLAPLSPAERDTFVAMMTKISSYEG</sequence>
<gene>
    <name evidence="5" type="ORF">GS660_00485</name>
</gene>
<proteinExistence type="predicted"/>
<dbReference type="GO" id="GO:0003700">
    <property type="term" value="F:DNA-binding transcription factor activity"/>
    <property type="evidence" value="ECO:0007669"/>
    <property type="project" value="InterPro"/>
</dbReference>
<dbReference type="InterPro" id="IPR036388">
    <property type="entry name" value="WH-like_DNA-bd_sf"/>
</dbReference>
<comment type="caution">
    <text evidence="5">The sequence shown here is derived from an EMBL/GenBank/DDBJ whole genome shotgun (WGS) entry which is preliminary data.</text>
</comment>
<dbReference type="SUPFAM" id="SSF46785">
    <property type="entry name" value="Winged helix' DNA-binding domain"/>
    <property type="match status" value="1"/>
</dbReference>
<evidence type="ECO:0000256" key="1">
    <source>
        <dbReference type="ARBA" id="ARBA00023015"/>
    </source>
</evidence>
<dbReference type="PROSITE" id="PS01117">
    <property type="entry name" value="HTH_MARR_1"/>
    <property type="match status" value="1"/>
</dbReference>